<feature type="region of interest" description="Disordered" evidence="1">
    <location>
        <begin position="522"/>
        <end position="544"/>
    </location>
</feature>
<evidence type="ECO:0000256" key="1">
    <source>
        <dbReference type="SAM" id="MobiDB-lite"/>
    </source>
</evidence>
<evidence type="ECO:0000313" key="2">
    <source>
        <dbReference type="EMBL" id="CAH1990569.1"/>
    </source>
</evidence>
<dbReference type="GO" id="GO:0045202">
    <property type="term" value="C:synapse"/>
    <property type="evidence" value="ECO:0007669"/>
    <property type="project" value="GOC"/>
</dbReference>
<feature type="region of interest" description="Disordered" evidence="1">
    <location>
        <begin position="324"/>
        <end position="351"/>
    </location>
</feature>
<keyword evidence="3" id="KW-1185">Reference proteome</keyword>
<dbReference type="OrthoDB" id="5831756at2759"/>
<proteinExistence type="predicted"/>
<dbReference type="Proteomes" id="UP001152888">
    <property type="component" value="Unassembled WGS sequence"/>
</dbReference>
<feature type="compositionally biased region" description="Basic and acidic residues" evidence="1">
    <location>
        <begin position="148"/>
        <end position="166"/>
    </location>
</feature>
<dbReference type="GO" id="GO:0005886">
    <property type="term" value="C:plasma membrane"/>
    <property type="evidence" value="ECO:0007669"/>
    <property type="project" value="TreeGrafter"/>
</dbReference>
<feature type="compositionally biased region" description="Basic and acidic residues" evidence="1">
    <location>
        <begin position="205"/>
        <end position="214"/>
    </location>
</feature>
<dbReference type="PANTHER" id="PTHR10480:SF12">
    <property type="entry name" value="UNC-13, ISOFORM E"/>
    <property type="match status" value="1"/>
</dbReference>
<dbReference type="GO" id="GO:0019992">
    <property type="term" value="F:diacylglycerol binding"/>
    <property type="evidence" value="ECO:0007669"/>
    <property type="project" value="InterPro"/>
</dbReference>
<dbReference type="GO" id="GO:0007268">
    <property type="term" value="P:chemical synaptic transmission"/>
    <property type="evidence" value="ECO:0007669"/>
    <property type="project" value="InterPro"/>
</dbReference>
<evidence type="ECO:0000313" key="3">
    <source>
        <dbReference type="Proteomes" id="UP001152888"/>
    </source>
</evidence>
<feature type="region of interest" description="Disordered" evidence="1">
    <location>
        <begin position="101"/>
        <end position="221"/>
    </location>
</feature>
<sequence>MIWDRALGYHWIPLHTVHYSNEEGCGQWRSLEAELVMRDGEVVGTKTPTGHSLLVDCRFELPFDPENIEALDLQRKLEMLNNIMDQEARAEQARRQMHYLGHSGHSEDSDYTSDLNYPVGGQHANSSASQFRAAAGTIGGHPGGPFDRTPDRSLETSRENSYDDGQHTMSVSRSGRVSQGLSPDVKRKQLPRYLNSIDDYSSYDTRNETQRYQDDSMDSEPLFYNSRPYKKNSYTSCESSFHPSIDSVDIGYSVDVVYGHQVPSRSKALRRPSLERQSTLYDDPTYYGDTNYYPTIEISKANCAESQAYRNSFDCEYYDTLPYQEERYGQEEEDRQWDSGGRRYQPQPPAPVSAATQHRLQKRLPAIPALAIAQRRSATATPTGRRQMPQVPPARGLHSRQGSIGDSDLMSVYNMTPEPSVGRRGASLPPTPTKNSKLRLTNHNVPSPKGRQLPAVNLDARSARLKRSSLLKRTSSADYADNTDEFDNSYFVRAGAVSAREEYYNEDYNYAYQSIGRNSATATPAAAATISRSSDTSSIKRSRR</sequence>
<feature type="compositionally biased region" description="Basic and acidic residues" evidence="1">
    <location>
        <begin position="324"/>
        <end position="341"/>
    </location>
</feature>
<dbReference type="PANTHER" id="PTHR10480">
    <property type="entry name" value="PROTEIN UNC-13 HOMOLOG"/>
    <property type="match status" value="1"/>
</dbReference>
<accession>A0A9P0LE62</accession>
<comment type="caution">
    <text evidence="2">The sequence shown here is derived from an EMBL/GenBank/DDBJ whole genome shotgun (WGS) entry which is preliminary data.</text>
</comment>
<feature type="region of interest" description="Disordered" evidence="1">
    <location>
        <begin position="377"/>
        <end position="453"/>
    </location>
</feature>
<dbReference type="InterPro" id="IPR027080">
    <property type="entry name" value="Unc-13"/>
</dbReference>
<dbReference type="EMBL" id="CAKOFQ010007092">
    <property type="protein sequence ID" value="CAH1990569.1"/>
    <property type="molecule type" value="Genomic_DNA"/>
</dbReference>
<organism evidence="2 3">
    <name type="scientific">Acanthoscelides obtectus</name>
    <name type="common">Bean weevil</name>
    <name type="synonym">Bruchus obtectus</name>
    <dbReference type="NCBI Taxonomy" id="200917"/>
    <lineage>
        <taxon>Eukaryota</taxon>
        <taxon>Metazoa</taxon>
        <taxon>Ecdysozoa</taxon>
        <taxon>Arthropoda</taxon>
        <taxon>Hexapoda</taxon>
        <taxon>Insecta</taxon>
        <taxon>Pterygota</taxon>
        <taxon>Neoptera</taxon>
        <taxon>Endopterygota</taxon>
        <taxon>Coleoptera</taxon>
        <taxon>Polyphaga</taxon>
        <taxon>Cucujiformia</taxon>
        <taxon>Chrysomeloidea</taxon>
        <taxon>Chrysomelidae</taxon>
        <taxon>Bruchinae</taxon>
        <taxon>Bruchini</taxon>
        <taxon>Acanthoscelides</taxon>
    </lineage>
</organism>
<dbReference type="InterPro" id="IPR035892">
    <property type="entry name" value="C2_domain_sf"/>
</dbReference>
<dbReference type="GO" id="GO:0005516">
    <property type="term" value="F:calmodulin binding"/>
    <property type="evidence" value="ECO:0007669"/>
    <property type="project" value="TreeGrafter"/>
</dbReference>
<protein>
    <submittedName>
        <fullName evidence="2">Uncharacterized protein</fullName>
    </submittedName>
</protein>
<name>A0A9P0LE62_ACAOB</name>
<feature type="compositionally biased region" description="Polar residues" evidence="1">
    <location>
        <begin position="433"/>
        <end position="445"/>
    </location>
</feature>
<dbReference type="Gene3D" id="2.60.40.150">
    <property type="entry name" value="C2 domain"/>
    <property type="match status" value="1"/>
</dbReference>
<dbReference type="AlphaFoldDB" id="A0A9P0LE62"/>
<dbReference type="GO" id="GO:0017075">
    <property type="term" value="F:syntaxin-1 binding"/>
    <property type="evidence" value="ECO:0007669"/>
    <property type="project" value="TreeGrafter"/>
</dbReference>
<reference evidence="2" key="1">
    <citation type="submission" date="2022-03" db="EMBL/GenBank/DDBJ databases">
        <authorList>
            <person name="Sayadi A."/>
        </authorList>
    </citation>
    <scope>NUCLEOTIDE SEQUENCE</scope>
</reference>
<gene>
    <name evidence="2" type="ORF">ACAOBT_LOCUS19741</name>
</gene>
<feature type="compositionally biased region" description="Polar residues" evidence="1">
    <location>
        <begin position="167"/>
        <end position="181"/>
    </location>
</feature>